<dbReference type="PANTHER" id="PTHR43047">
    <property type="entry name" value="TWO-COMPONENT HISTIDINE PROTEIN KINASE"/>
    <property type="match status" value="1"/>
</dbReference>
<protein>
    <recommendedName>
        <fullName evidence="2">histidine kinase</fullName>
        <ecNumber evidence="2">2.7.13.3</ecNumber>
    </recommendedName>
</protein>
<evidence type="ECO:0000256" key="1">
    <source>
        <dbReference type="ARBA" id="ARBA00000085"/>
    </source>
</evidence>
<keyword evidence="11" id="KW-1185">Reference proteome</keyword>
<dbReference type="Pfam" id="PF00072">
    <property type="entry name" value="Response_reg"/>
    <property type="match status" value="1"/>
</dbReference>
<dbReference type="EC" id="2.7.13.3" evidence="2"/>
<feature type="transmembrane region" description="Helical" evidence="7">
    <location>
        <begin position="319"/>
        <end position="336"/>
    </location>
</feature>
<evidence type="ECO:0000259" key="8">
    <source>
        <dbReference type="PROSITE" id="PS50109"/>
    </source>
</evidence>
<dbReference type="CDD" id="cd00075">
    <property type="entry name" value="HATPase"/>
    <property type="match status" value="1"/>
</dbReference>
<evidence type="ECO:0000256" key="5">
    <source>
        <dbReference type="ARBA" id="ARBA00022777"/>
    </source>
</evidence>
<feature type="domain" description="Histidine kinase" evidence="8">
    <location>
        <begin position="491"/>
        <end position="711"/>
    </location>
</feature>
<dbReference type="SUPFAM" id="SSF47384">
    <property type="entry name" value="Homodimeric domain of signal transducing histidine kinase"/>
    <property type="match status" value="1"/>
</dbReference>
<dbReference type="Gene3D" id="1.10.287.130">
    <property type="match status" value="1"/>
</dbReference>
<feature type="transmembrane region" description="Helical" evidence="7">
    <location>
        <begin position="129"/>
        <end position="149"/>
    </location>
</feature>
<sequence length="867" mass="96579">MLFGQNQSRKKNRKRTDATDFYLFQDTERSHIYRIREQIEDKPVRLSLIYGIFMMFWVVMLTRGHAIEHSGDALTDLFPHVAGVTVVLGVFIYPRRYIWIPIVTFALFYAVTPFIAMRGYTIAGETSEFIALLWIGLGANLLVSILLGMCARALHVMLHRAFEPFLLDLVLSITSGPVFALFLCLMVPVFINTALIHSPNAAQSIGLDAGYTFEAFVKSAYGGITIMGLLIGILRIPREEHVIRALPYAALFPLLALLGNNGFRLDETWDALALCGLLAILLPFALVIPTLTVGLMFYIGLTGAVIDIEPPETRAELVLEIYSLGAFFIIMLLLAIRSHDHYRREKQMGSIRRLNTVRNNAGVGVFSIDLHNRLVSVDPVTQRMLNLGSEIDLTSMMRQFPPEQQEELRDMMFGNGADSKTLLARLKDSPTSSLSRTLRLFLWNERGQRNERSILGLVVDVTGEHLQEKALRETMAELSSNNDKQKQLFSIISHELRTPASIISMLIDDMDEPQVDYDRLHARLRESTDQLLGVLTDMRQAVNPEKNLPVNLVPFVPFELAESIKNTFEMQAEAAEVLIRLRLGDGANETCMGDNVRIKQILGNLIRNAIIHSQCTTITISYRSAYNVEDSSRIGVWSISDDGVGIPPDQVERLFQPFQRGTGDDPRNRPDGSGLGLYIVKSSAHVLGGHVEYFPAPEGGAGYHIRLPEPLADGTLLPDADDPDAADLDFASLRVVLAEDNALVAEVTSARLRKYMGSVITAPTGRRALELIHQDPPDVLITDLYMPEMNGAELIRTLREEGNDLPIIGLTAAVVGDDMRQFEMVGASHIMTKPLEDAQLMRFLREEFARRKRTAAAAEAVEAGADE</sequence>
<dbReference type="PROSITE" id="PS50109">
    <property type="entry name" value="HIS_KIN"/>
    <property type="match status" value="1"/>
</dbReference>
<keyword evidence="7" id="KW-1133">Transmembrane helix</keyword>
<dbReference type="RefSeq" id="WP_167637991.1">
    <property type="nucleotide sequence ID" value="NZ_JAATOP010000005.1"/>
</dbReference>
<keyword evidence="7" id="KW-0472">Membrane</keyword>
<dbReference type="CDD" id="cd17546">
    <property type="entry name" value="REC_hyHK_CKI1_RcsC-like"/>
    <property type="match status" value="1"/>
</dbReference>
<dbReference type="SMART" id="SM00387">
    <property type="entry name" value="HATPase_c"/>
    <property type="match status" value="1"/>
</dbReference>
<organism evidence="10 11">
    <name type="scientific">Marivivens donghaensis</name>
    <dbReference type="NCBI Taxonomy" id="1699413"/>
    <lineage>
        <taxon>Bacteria</taxon>
        <taxon>Pseudomonadati</taxon>
        <taxon>Pseudomonadota</taxon>
        <taxon>Alphaproteobacteria</taxon>
        <taxon>Rhodobacterales</taxon>
        <taxon>Paracoccaceae</taxon>
        <taxon>Marivivens group</taxon>
        <taxon>Marivivens</taxon>
    </lineage>
</organism>
<gene>
    <name evidence="10" type="ORF">HCZ30_09210</name>
</gene>
<dbReference type="Gene3D" id="3.40.50.2300">
    <property type="match status" value="1"/>
</dbReference>
<comment type="catalytic activity">
    <reaction evidence="1">
        <text>ATP + protein L-histidine = ADP + protein N-phospho-L-histidine.</text>
        <dbReference type="EC" id="2.7.13.3"/>
    </reaction>
</comment>
<dbReference type="InterPro" id="IPR036890">
    <property type="entry name" value="HATPase_C_sf"/>
</dbReference>
<feature type="transmembrane region" description="Helical" evidence="7">
    <location>
        <begin position="271"/>
        <end position="299"/>
    </location>
</feature>
<feature type="transmembrane region" description="Helical" evidence="7">
    <location>
        <begin position="215"/>
        <end position="236"/>
    </location>
</feature>
<evidence type="ECO:0000313" key="11">
    <source>
        <dbReference type="Proteomes" id="UP000709466"/>
    </source>
</evidence>
<feature type="transmembrane region" description="Helical" evidence="7">
    <location>
        <begin position="98"/>
        <end position="117"/>
    </location>
</feature>
<accession>A0ABX0W145</accession>
<proteinExistence type="predicted"/>
<keyword evidence="7" id="KW-0812">Transmembrane</keyword>
<dbReference type="PROSITE" id="PS50110">
    <property type="entry name" value="RESPONSE_REGULATORY"/>
    <property type="match status" value="1"/>
</dbReference>
<reference evidence="10 11" key="1">
    <citation type="submission" date="2020-03" db="EMBL/GenBank/DDBJ databases">
        <title>Bacterial isolates of synthetic phycosphere.</title>
        <authorList>
            <person name="Fu H."/>
            <person name="Moran M.A."/>
        </authorList>
    </citation>
    <scope>NUCLEOTIDE SEQUENCE [LARGE SCALE GENOMIC DNA]</scope>
    <source>
        <strain evidence="10 11">HF1</strain>
    </source>
</reference>
<dbReference type="PANTHER" id="PTHR43047:SF62">
    <property type="entry name" value="SENSOR HISTIDINE KINASE DPIB"/>
    <property type="match status" value="1"/>
</dbReference>
<evidence type="ECO:0000256" key="2">
    <source>
        <dbReference type="ARBA" id="ARBA00012438"/>
    </source>
</evidence>
<dbReference type="Pfam" id="PF02518">
    <property type="entry name" value="HATPase_c"/>
    <property type="match status" value="1"/>
</dbReference>
<dbReference type="InterPro" id="IPR003594">
    <property type="entry name" value="HATPase_dom"/>
</dbReference>
<dbReference type="InterPro" id="IPR001789">
    <property type="entry name" value="Sig_transdc_resp-reg_receiver"/>
</dbReference>
<dbReference type="Proteomes" id="UP000709466">
    <property type="component" value="Unassembled WGS sequence"/>
</dbReference>
<dbReference type="EMBL" id="JAATOP010000005">
    <property type="protein sequence ID" value="NIY72613.1"/>
    <property type="molecule type" value="Genomic_DNA"/>
</dbReference>
<dbReference type="InterPro" id="IPR003661">
    <property type="entry name" value="HisK_dim/P_dom"/>
</dbReference>
<feature type="domain" description="Response regulatory" evidence="9">
    <location>
        <begin position="734"/>
        <end position="848"/>
    </location>
</feature>
<evidence type="ECO:0000313" key="10">
    <source>
        <dbReference type="EMBL" id="NIY72613.1"/>
    </source>
</evidence>
<keyword evidence="5" id="KW-0418">Kinase</keyword>
<dbReference type="CDD" id="cd00082">
    <property type="entry name" value="HisKA"/>
    <property type="match status" value="1"/>
</dbReference>
<feature type="transmembrane region" description="Helical" evidence="7">
    <location>
        <begin position="169"/>
        <end position="195"/>
    </location>
</feature>
<feature type="transmembrane region" description="Helical" evidence="7">
    <location>
        <begin position="242"/>
        <end position="259"/>
    </location>
</feature>
<dbReference type="InterPro" id="IPR005467">
    <property type="entry name" value="His_kinase_dom"/>
</dbReference>
<evidence type="ECO:0000256" key="3">
    <source>
        <dbReference type="ARBA" id="ARBA00022553"/>
    </source>
</evidence>
<dbReference type="SUPFAM" id="SSF55874">
    <property type="entry name" value="ATPase domain of HSP90 chaperone/DNA topoisomerase II/histidine kinase"/>
    <property type="match status" value="1"/>
</dbReference>
<keyword evidence="4" id="KW-0808">Transferase</keyword>
<evidence type="ECO:0000256" key="6">
    <source>
        <dbReference type="PROSITE-ProRule" id="PRU00169"/>
    </source>
</evidence>
<feature type="transmembrane region" description="Helical" evidence="7">
    <location>
        <begin position="44"/>
        <end position="61"/>
    </location>
</feature>
<evidence type="ECO:0000259" key="9">
    <source>
        <dbReference type="PROSITE" id="PS50110"/>
    </source>
</evidence>
<name>A0ABX0W145_9RHOB</name>
<feature type="transmembrane region" description="Helical" evidence="7">
    <location>
        <begin position="73"/>
        <end position="92"/>
    </location>
</feature>
<dbReference type="InterPro" id="IPR011006">
    <property type="entry name" value="CheY-like_superfamily"/>
</dbReference>
<keyword evidence="3 6" id="KW-0597">Phosphoprotein</keyword>
<comment type="caution">
    <text evidence="10">The sequence shown here is derived from an EMBL/GenBank/DDBJ whole genome shotgun (WGS) entry which is preliminary data.</text>
</comment>
<dbReference type="SMART" id="SM00448">
    <property type="entry name" value="REC"/>
    <property type="match status" value="1"/>
</dbReference>
<dbReference type="Gene3D" id="3.30.565.10">
    <property type="entry name" value="Histidine kinase-like ATPase, C-terminal domain"/>
    <property type="match status" value="1"/>
</dbReference>
<dbReference type="PRINTS" id="PR00344">
    <property type="entry name" value="BCTRLSENSOR"/>
</dbReference>
<dbReference type="SUPFAM" id="SSF52172">
    <property type="entry name" value="CheY-like"/>
    <property type="match status" value="1"/>
</dbReference>
<evidence type="ECO:0000256" key="7">
    <source>
        <dbReference type="SAM" id="Phobius"/>
    </source>
</evidence>
<feature type="modified residue" description="4-aspartylphosphate" evidence="6">
    <location>
        <position position="783"/>
    </location>
</feature>
<dbReference type="InterPro" id="IPR036097">
    <property type="entry name" value="HisK_dim/P_sf"/>
</dbReference>
<dbReference type="InterPro" id="IPR004358">
    <property type="entry name" value="Sig_transdc_His_kin-like_C"/>
</dbReference>
<evidence type="ECO:0000256" key="4">
    <source>
        <dbReference type="ARBA" id="ARBA00022679"/>
    </source>
</evidence>